<feature type="region of interest" description="Disordered" evidence="1">
    <location>
        <begin position="66"/>
        <end position="87"/>
    </location>
</feature>
<evidence type="ECO:0000313" key="3">
    <source>
        <dbReference type="Proteomes" id="UP000234206"/>
    </source>
</evidence>
<comment type="caution">
    <text evidence="2">The sequence shown here is derived from an EMBL/GenBank/DDBJ whole genome shotgun (WGS) entry which is preliminary data.</text>
</comment>
<dbReference type="InterPro" id="IPR006540">
    <property type="entry name" value="Lactococcin_972"/>
</dbReference>
<dbReference type="AlphaFoldDB" id="A0A2I1PCB3"/>
<protein>
    <recommendedName>
        <fullName evidence="4">Lactococcin 972 family bacteriocin</fullName>
    </recommendedName>
</protein>
<organism evidence="2 3">
    <name type="scientific">Kytococcus schroeteri</name>
    <dbReference type="NCBI Taxonomy" id="138300"/>
    <lineage>
        <taxon>Bacteria</taxon>
        <taxon>Bacillati</taxon>
        <taxon>Actinomycetota</taxon>
        <taxon>Actinomycetes</taxon>
        <taxon>Micrococcales</taxon>
        <taxon>Kytococcaceae</taxon>
        <taxon>Kytococcus</taxon>
    </lineage>
</organism>
<dbReference type="Proteomes" id="UP000234206">
    <property type="component" value="Unassembled WGS sequence"/>
</dbReference>
<evidence type="ECO:0000313" key="2">
    <source>
        <dbReference type="EMBL" id="PKZ42231.1"/>
    </source>
</evidence>
<keyword evidence="3" id="KW-1185">Reference proteome</keyword>
<dbReference type="EMBL" id="PKIZ01000005">
    <property type="protein sequence ID" value="PKZ42231.1"/>
    <property type="molecule type" value="Genomic_DNA"/>
</dbReference>
<sequence>MTHEGVHHAYASLRRGVALTTVVTATCATAAFAAVETTHPAGGTWRHGTTGAFGGGTVVSEYHHGSRAHGSSVRNCDGEENRSGTKSKGVWANSSIRACQLAVDHAYYSVV</sequence>
<name>A0A2I1PCB3_9MICO</name>
<evidence type="ECO:0008006" key="4">
    <source>
        <dbReference type="Google" id="ProtNLM"/>
    </source>
</evidence>
<gene>
    <name evidence="2" type="ORF">CYJ76_03505</name>
</gene>
<proteinExistence type="predicted"/>
<dbReference type="Pfam" id="PF09683">
    <property type="entry name" value="Lactococcin_972"/>
    <property type="match status" value="1"/>
</dbReference>
<evidence type="ECO:0000256" key="1">
    <source>
        <dbReference type="SAM" id="MobiDB-lite"/>
    </source>
</evidence>
<dbReference type="NCBIfam" id="TIGR01653">
    <property type="entry name" value="lactococcin_972"/>
    <property type="match status" value="1"/>
</dbReference>
<accession>A0A2I1PCB3</accession>
<reference evidence="2 3" key="1">
    <citation type="submission" date="2017-12" db="EMBL/GenBank/DDBJ databases">
        <title>Phylogenetic diversity of female urinary microbiome.</title>
        <authorList>
            <person name="Thomas-White K."/>
            <person name="Wolfe A.J."/>
        </authorList>
    </citation>
    <scope>NUCLEOTIDE SEQUENCE [LARGE SCALE GENOMIC DNA]</scope>
    <source>
        <strain evidence="2 3">UMB1298</strain>
    </source>
</reference>
<dbReference type="Gene3D" id="2.60.40.2850">
    <property type="match status" value="1"/>
</dbReference>